<dbReference type="GO" id="GO:0030246">
    <property type="term" value="F:carbohydrate binding"/>
    <property type="evidence" value="ECO:0007669"/>
    <property type="project" value="UniProtKB-UniRule"/>
</dbReference>
<reference evidence="10" key="2">
    <citation type="submission" date="2020-02" db="EMBL/GenBank/DDBJ databases">
        <title>Esox lucius (northern pike) genome, fEsoLuc1, primary haplotype.</title>
        <authorList>
            <person name="Myers G."/>
            <person name="Karagic N."/>
            <person name="Meyer A."/>
            <person name="Pippel M."/>
            <person name="Reichard M."/>
            <person name="Winkler S."/>
            <person name="Tracey A."/>
            <person name="Sims Y."/>
            <person name="Howe K."/>
            <person name="Rhie A."/>
            <person name="Formenti G."/>
            <person name="Durbin R."/>
            <person name="Fedrigo O."/>
            <person name="Jarvis E.D."/>
        </authorList>
    </citation>
    <scope>NUCLEOTIDE SEQUENCE [LARGE SCALE GENOMIC DNA]</scope>
</reference>
<dbReference type="InterPro" id="IPR039475">
    <property type="entry name" value="ILEI_FAM3C"/>
</dbReference>
<dbReference type="GeneID" id="105026464"/>
<keyword evidence="8" id="KW-1133">Transmembrane helix</keyword>
<protein>
    <recommendedName>
        <fullName evidence="9">ILEI/PANDER domain-containing protein</fullName>
    </recommendedName>
</protein>
<keyword evidence="5 7" id="KW-0430">Lectin</keyword>
<evidence type="ECO:0000256" key="4">
    <source>
        <dbReference type="ARBA" id="ARBA00022729"/>
    </source>
</evidence>
<dbReference type="Ensembl" id="ENSELUT00000018094.3">
    <property type="protein sequence ID" value="ENSELUP00000001022.1"/>
    <property type="gene ID" value="ENSELUG00000000064.3"/>
</dbReference>
<evidence type="ECO:0000256" key="3">
    <source>
        <dbReference type="ARBA" id="ARBA00022525"/>
    </source>
</evidence>
<accession>A0A3P8XDA1</accession>
<comment type="similarity">
    <text evidence="2">Belongs to the FAM3 family.</text>
</comment>
<dbReference type="CDD" id="cd13940">
    <property type="entry name" value="ILEI_FAM3C"/>
    <property type="match status" value="1"/>
</dbReference>
<proteinExistence type="inferred from homology"/>
<evidence type="ECO:0000313" key="10">
    <source>
        <dbReference type="Ensembl" id="ENSELUP00000001022.1"/>
    </source>
</evidence>
<dbReference type="Bgee" id="ENSELUG00000000064">
    <property type="expression patterns" value="Expressed in pharyngeal gill and 7 other cell types or tissues"/>
</dbReference>
<keyword evidence="8" id="KW-0812">Transmembrane</keyword>
<keyword evidence="11" id="KW-1185">Reference proteome</keyword>
<reference evidence="10" key="4">
    <citation type="submission" date="2025-09" db="UniProtKB">
        <authorList>
            <consortium name="Ensembl"/>
        </authorList>
    </citation>
    <scope>IDENTIFICATION</scope>
</reference>
<dbReference type="InterPro" id="IPR039220">
    <property type="entry name" value="FAM3"/>
</dbReference>
<sequence length="229" mass="25441">MRPRDFLYIVSLLMVFLVIWGITTNQPSIKQNARNIQQNIFGVQEARLFSTALPKTSTLKCDLSKNCPIDHFAFHISSGAADVVGPKICFDGKIVMSGVRNNVGKGLNLVFVNGETGKIEDFNSFDMYSGKSQDILDFLKTIKPGMIVLVASFDDSATQMTDEIRDIFVGLGSSMIKDVKFRDSWVFAGAAGIEEKSTFEKRSANDEKTNVYGKWPEMVDIAGCFPRKI</sequence>
<evidence type="ECO:0000259" key="9">
    <source>
        <dbReference type="Pfam" id="PF15711"/>
    </source>
</evidence>
<dbReference type="GO" id="GO:0005576">
    <property type="term" value="C:extracellular region"/>
    <property type="evidence" value="ECO:0007669"/>
    <property type="project" value="UniProtKB-SubCell"/>
</dbReference>
<keyword evidence="4" id="KW-0732">Signal</keyword>
<comment type="subcellular location">
    <subcellularLocation>
        <location evidence="1">Secreted</location>
    </subcellularLocation>
</comment>
<dbReference type="OMA" id="NMKTGDP"/>
<evidence type="ECO:0000256" key="1">
    <source>
        <dbReference type="ARBA" id="ARBA00004613"/>
    </source>
</evidence>
<dbReference type="InterPro" id="IPR039477">
    <property type="entry name" value="ILEI/PANDER_dom"/>
</dbReference>
<evidence type="ECO:0000313" key="11">
    <source>
        <dbReference type="Proteomes" id="UP000265140"/>
    </source>
</evidence>
<dbReference type="InParanoid" id="A0A3P8XDA1"/>
<evidence type="ECO:0000256" key="7">
    <source>
        <dbReference type="PROSITE-ProRule" id="PRU01375"/>
    </source>
</evidence>
<reference evidence="11" key="1">
    <citation type="journal article" date="2014" name="PLoS ONE">
        <title>The genome and linkage map of the northern pike (Esox lucius): conserved synteny revealed between the salmonid sister group and the Neoteleostei.</title>
        <authorList>
            <person name="Rondeau E.B."/>
            <person name="Minkley D.R."/>
            <person name="Leong J.S."/>
            <person name="Messmer A.M."/>
            <person name="Jantzen J.R."/>
            <person name="von Schalburg K.R."/>
            <person name="Lemon C."/>
            <person name="Bird N.H."/>
            <person name="Koop B.F."/>
        </authorList>
    </citation>
    <scope>NUCLEOTIDE SEQUENCE</scope>
</reference>
<feature type="transmembrane region" description="Helical" evidence="8">
    <location>
        <begin position="6"/>
        <end position="24"/>
    </location>
</feature>
<dbReference type="AlphaFoldDB" id="A0A3P8XDA1"/>
<dbReference type="PANTHER" id="PTHR14592">
    <property type="entry name" value="UNCHARACTERIZED FAM3"/>
    <property type="match status" value="1"/>
</dbReference>
<organism evidence="10 11">
    <name type="scientific">Esox lucius</name>
    <name type="common">Northern pike</name>
    <dbReference type="NCBI Taxonomy" id="8010"/>
    <lineage>
        <taxon>Eukaryota</taxon>
        <taxon>Metazoa</taxon>
        <taxon>Chordata</taxon>
        <taxon>Craniata</taxon>
        <taxon>Vertebrata</taxon>
        <taxon>Euteleostomi</taxon>
        <taxon>Actinopterygii</taxon>
        <taxon>Neopterygii</taxon>
        <taxon>Teleostei</taxon>
        <taxon>Protacanthopterygii</taxon>
        <taxon>Esociformes</taxon>
        <taxon>Esocidae</taxon>
        <taxon>Esox</taxon>
    </lineage>
</organism>
<evidence type="ECO:0000256" key="6">
    <source>
        <dbReference type="ARBA" id="ARBA00023157"/>
    </source>
</evidence>
<gene>
    <name evidence="10" type="primary">FAM3D</name>
</gene>
<keyword evidence="3" id="KW-0964">Secreted</keyword>
<dbReference type="Pfam" id="PF15711">
    <property type="entry name" value="ILEI"/>
    <property type="match status" value="1"/>
</dbReference>
<evidence type="ECO:0000256" key="8">
    <source>
        <dbReference type="SAM" id="Phobius"/>
    </source>
</evidence>
<reference evidence="10" key="3">
    <citation type="submission" date="2025-08" db="UniProtKB">
        <authorList>
            <consortium name="Ensembl"/>
        </authorList>
    </citation>
    <scope>IDENTIFICATION</scope>
</reference>
<dbReference type="GeneTree" id="ENSGT00950000183004"/>
<evidence type="ECO:0000256" key="5">
    <source>
        <dbReference type="ARBA" id="ARBA00022734"/>
    </source>
</evidence>
<dbReference type="OrthoDB" id="440755at2759"/>
<keyword evidence="6" id="KW-1015">Disulfide bond</keyword>
<dbReference type="KEGG" id="els:105026464"/>
<dbReference type="STRING" id="8010.ENSELUP00000001022"/>
<name>A0A3P8XDA1_ESOLU</name>
<dbReference type="Proteomes" id="UP000265140">
    <property type="component" value="Chromosome 17"/>
</dbReference>
<feature type="domain" description="ILEI/PANDER" evidence="9">
    <location>
        <begin position="106"/>
        <end position="192"/>
    </location>
</feature>
<dbReference type="PROSITE" id="PS52031">
    <property type="entry name" value="GG_LECTIN"/>
    <property type="match status" value="1"/>
</dbReference>
<keyword evidence="8" id="KW-0472">Membrane</keyword>
<evidence type="ECO:0000256" key="2">
    <source>
        <dbReference type="ARBA" id="ARBA00010905"/>
    </source>
</evidence>